<dbReference type="SUPFAM" id="SSF52540">
    <property type="entry name" value="P-loop containing nucleoside triphosphate hydrolases"/>
    <property type="match status" value="1"/>
</dbReference>
<dbReference type="AlphaFoldDB" id="A0A0L8H5V7"/>
<protein>
    <recommendedName>
        <fullName evidence="1">DNA helicase Pif1-like 2B domain-containing protein</fullName>
    </recommendedName>
</protein>
<name>A0A0L8H5V7_OCTBM</name>
<dbReference type="GO" id="GO:0005657">
    <property type="term" value="C:replication fork"/>
    <property type="evidence" value="ECO:0007669"/>
    <property type="project" value="TreeGrafter"/>
</dbReference>
<dbReference type="InterPro" id="IPR049163">
    <property type="entry name" value="Pif1-like_2B_dom"/>
</dbReference>
<organism evidence="2">
    <name type="scientific">Octopus bimaculoides</name>
    <name type="common">California two-spotted octopus</name>
    <dbReference type="NCBI Taxonomy" id="37653"/>
    <lineage>
        <taxon>Eukaryota</taxon>
        <taxon>Metazoa</taxon>
        <taxon>Spiralia</taxon>
        <taxon>Lophotrochozoa</taxon>
        <taxon>Mollusca</taxon>
        <taxon>Cephalopoda</taxon>
        <taxon>Coleoidea</taxon>
        <taxon>Octopodiformes</taxon>
        <taxon>Octopoda</taxon>
        <taxon>Incirrata</taxon>
        <taxon>Octopodidae</taxon>
        <taxon>Octopus</taxon>
    </lineage>
</organism>
<feature type="domain" description="DNA helicase Pif1-like 2B" evidence="1">
    <location>
        <begin position="6"/>
        <end position="41"/>
    </location>
</feature>
<dbReference type="PANTHER" id="PTHR23274:SF48">
    <property type="entry name" value="ATP-DEPENDENT DNA HELICASE"/>
    <property type="match status" value="1"/>
</dbReference>
<dbReference type="Pfam" id="PF21530">
    <property type="entry name" value="Pif1_2B_dom"/>
    <property type="match status" value="1"/>
</dbReference>
<proteinExistence type="predicted"/>
<dbReference type="InterPro" id="IPR027417">
    <property type="entry name" value="P-loop_NTPase"/>
</dbReference>
<sequence>SGTVRFAATQLELKKDAVIVLLRNLDQPRLCYGTHMIVTGLQPHIIEAKILTGCGKGDIVFIPRIPPIPTDVPFRFKRLQFPVRVSYALTINKSQGLTLQVVCFHLEEGCFSRGQLYVGSPQRLFIYAPT</sequence>
<accession>A0A0L8H5V7</accession>
<feature type="non-terminal residue" evidence="2">
    <location>
        <position position="1"/>
    </location>
</feature>
<dbReference type="EMBL" id="KQ419081">
    <property type="protein sequence ID" value="KOF84661.1"/>
    <property type="molecule type" value="Genomic_DNA"/>
</dbReference>
<evidence type="ECO:0000313" key="2">
    <source>
        <dbReference type="EMBL" id="KOF84661.1"/>
    </source>
</evidence>
<gene>
    <name evidence="2" type="ORF">OCBIM_22021644mg</name>
</gene>
<dbReference type="PANTHER" id="PTHR23274">
    <property type="entry name" value="DNA HELICASE-RELATED"/>
    <property type="match status" value="1"/>
</dbReference>
<dbReference type="OrthoDB" id="6265497at2759"/>
<dbReference type="GO" id="GO:0006260">
    <property type="term" value="P:DNA replication"/>
    <property type="evidence" value="ECO:0007669"/>
    <property type="project" value="TreeGrafter"/>
</dbReference>
<reference evidence="2" key="1">
    <citation type="submission" date="2015-07" db="EMBL/GenBank/DDBJ databases">
        <title>MeaNS - Measles Nucleotide Surveillance Program.</title>
        <authorList>
            <person name="Tran T."/>
            <person name="Druce J."/>
        </authorList>
    </citation>
    <scope>NUCLEOTIDE SEQUENCE</scope>
    <source>
        <strain evidence="2">UCB-OBI-ISO-001</strain>
        <tissue evidence="2">Gonad</tissue>
    </source>
</reference>
<evidence type="ECO:0000259" key="1">
    <source>
        <dbReference type="Pfam" id="PF21530"/>
    </source>
</evidence>